<dbReference type="Pfam" id="PF00664">
    <property type="entry name" value="ABC_membrane"/>
    <property type="match status" value="1"/>
</dbReference>
<dbReference type="SUPFAM" id="SSF90123">
    <property type="entry name" value="ABC transporter transmembrane region"/>
    <property type="match status" value="1"/>
</dbReference>
<evidence type="ECO:0000256" key="5">
    <source>
        <dbReference type="ARBA" id="ARBA00022741"/>
    </source>
</evidence>
<dbReference type="PANTHER" id="PTHR24221">
    <property type="entry name" value="ATP-BINDING CASSETTE SUB-FAMILY B"/>
    <property type="match status" value="1"/>
</dbReference>
<dbReference type="FunFam" id="3.40.50.300:FF:000299">
    <property type="entry name" value="ABC transporter ATP-binding protein/permease"/>
    <property type="match status" value="1"/>
</dbReference>
<sequence>MIKKFTQSIRQFAKMLTPRQKKFTTLLLVLMAGCGVLEVISIISLSPFLAIAAKPELIMGNAKLAWLYQATGVESQEAFLAILGALVLFVLLLANFANAQITYAQLRLAGSINASISSRLLQHYLHQPYKFFLQRNTSHLQSFVQTESVNLTSYGLVPLLWVVQKSINASLILIAIVVVDPVAAFGSAFAFLFFYLTIYIFVRKKLARLGKLVSKTNRERYRLVSEAFGMIKLTRIHELEDDCIKRFKPVAALNARCLATQNAVGMVPRFALEGIVLTIMMGMILYLIMTTNDFRDAIPIIGFYAFAAYRIMPSVQTIYSSISMMQFGWPRVQEVFEEFQSGDDTDSTSARSYETVDSVKPKVASSSDSLVELENVWFNYPATDEPTIRGVSLFIHPKTTIGFCGTTGAGKSTIVDLIVGLLRPQNGCIRIDGKKLQDEALGDWYKRVGYVPQDIYLVDASIAENVALGVPPEQIDMDRVISACQQANVAEFIDTLPEGYQSMAGENGTRLSGGQKQRLGIARALYRDPEVVVFDEATSNLDTETEQAVMSALKNLSHQRTILLIAHRLETLKFCDRVFQLANGDLVKEGTYEEVIESRLDTVS</sequence>
<comment type="caution">
    <text evidence="12">The sequence shown here is derived from an EMBL/GenBank/DDBJ whole genome shotgun (WGS) entry which is preliminary data.</text>
</comment>
<dbReference type="GO" id="GO:0005886">
    <property type="term" value="C:plasma membrane"/>
    <property type="evidence" value="ECO:0007669"/>
    <property type="project" value="UniProtKB-SubCell"/>
</dbReference>
<dbReference type="Gene3D" id="1.20.1560.10">
    <property type="entry name" value="ABC transporter type 1, transmembrane domain"/>
    <property type="match status" value="1"/>
</dbReference>
<dbReference type="InterPro" id="IPR003593">
    <property type="entry name" value="AAA+_ATPase"/>
</dbReference>
<reference evidence="12 13" key="1">
    <citation type="journal article" date="2013" name="Mar. Genomics">
        <title>Expression of sulfatases in Rhodopirellula baltica and the diversity of sulfatases in the genus Rhodopirellula.</title>
        <authorList>
            <person name="Wegner C.E."/>
            <person name="Richter-Heitmann T."/>
            <person name="Klindworth A."/>
            <person name="Klockow C."/>
            <person name="Richter M."/>
            <person name="Achstetter T."/>
            <person name="Glockner F.O."/>
            <person name="Harder J."/>
        </authorList>
    </citation>
    <scope>NUCLEOTIDE SEQUENCE [LARGE SCALE GENOMIC DNA]</scope>
    <source>
        <strain evidence="12 13">SH398</strain>
    </source>
</reference>
<dbReference type="InterPro" id="IPR039421">
    <property type="entry name" value="Type_1_exporter"/>
</dbReference>
<feature type="transmembrane region" description="Helical" evidence="9">
    <location>
        <begin position="156"/>
        <end position="176"/>
    </location>
</feature>
<dbReference type="PROSITE" id="PS50929">
    <property type="entry name" value="ABC_TM1F"/>
    <property type="match status" value="1"/>
</dbReference>
<evidence type="ECO:0000256" key="4">
    <source>
        <dbReference type="ARBA" id="ARBA00022692"/>
    </source>
</evidence>
<evidence type="ECO:0000256" key="6">
    <source>
        <dbReference type="ARBA" id="ARBA00022840"/>
    </source>
</evidence>
<protein>
    <submittedName>
        <fullName evidence="12">ABC transporter, ATP-binding/permease protein</fullName>
    </submittedName>
</protein>
<evidence type="ECO:0000313" key="13">
    <source>
        <dbReference type="Proteomes" id="UP000011996"/>
    </source>
</evidence>
<feature type="transmembrane region" description="Helical" evidence="9">
    <location>
        <begin position="182"/>
        <end position="202"/>
    </location>
</feature>
<evidence type="ECO:0000256" key="9">
    <source>
        <dbReference type="SAM" id="Phobius"/>
    </source>
</evidence>
<comment type="subcellular location">
    <subcellularLocation>
        <location evidence="1">Cell membrane</location>
        <topology evidence="1">Multi-pass membrane protein</topology>
    </subcellularLocation>
</comment>
<feature type="domain" description="ABC transporter" evidence="10">
    <location>
        <begin position="371"/>
        <end position="603"/>
    </location>
</feature>
<organism evidence="12 13">
    <name type="scientific">Rhodopirellula europaea SH398</name>
    <dbReference type="NCBI Taxonomy" id="1263868"/>
    <lineage>
        <taxon>Bacteria</taxon>
        <taxon>Pseudomonadati</taxon>
        <taxon>Planctomycetota</taxon>
        <taxon>Planctomycetia</taxon>
        <taxon>Pirellulales</taxon>
        <taxon>Pirellulaceae</taxon>
        <taxon>Rhodopirellula</taxon>
    </lineage>
</organism>
<gene>
    <name evidence="12" type="ORF">RESH_04644</name>
</gene>
<dbReference type="PROSITE" id="PS00211">
    <property type="entry name" value="ABC_TRANSPORTER_1"/>
    <property type="match status" value="1"/>
</dbReference>
<dbReference type="SMART" id="SM00382">
    <property type="entry name" value="AAA"/>
    <property type="match status" value="1"/>
</dbReference>
<feature type="transmembrane region" description="Helical" evidence="9">
    <location>
        <begin position="76"/>
        <end position="97"/>
    </location>
</feature>
<name>M5SAT4_9BACT</name>
<dbReference type="PATRIC" id="fig|1263868.3.peg.5035"/>
<evidence type="ECO:0000256" key="2">
    <source>
        <dbReference type="ARBA" id="ARBA00022448"/>
    </source>
</evidence>
<dbReference type="GO" id="GO:0016887">
    <property type="term" value="F:ATP hydrolysis activity"/>
    <property type="evidence" value="ECO:0007669"/>
    <property type="project" value="InterPro"/>
</dbReference>
<dbReference type="InterPro" id="IPR017871">
    <property type="entry name" value="ABC_transporter-like_CS"/>
</dbReference>
<dbReference type="GO" id="GO:0140359">
    <property type="term" value="F:ABC-type transporter activity"/>
    <property type="evidence" value="ECO:0007669"/>
    <property type="project" value="InterPro"/>
</dbReference>
<evidence type="ECO:0000256" key="7">
    <source>
        <dbReference type="ARBA" id="ARBA00022989"/>
    </source>
</evidence>
<dbReference type="EMBL" id="ANOF01000150">
    <property type="protein sequence ID" value="EMI24772.1"/>
    <property type="molecule type" value="Genomic_DNA"/>
</dbReference>
<dbReference type="SUPFAM" id="SSF52540">
    <property type="entry name" value="P-loop containing nucleoside triphosphate hydrolases"/>
    <property type="match status" value="1"/>
</dbReference>
<evidence type="ECO:0000259" key="11">
    <source>
        <dbReference type="PROSITE" id="PS50929"/>
    </source>
</evidence>
<dbReference type="RefSeq" id="WP_008670060.1">
    <property type="nucleotide sequence ID" value="NZ_ANOF01000150.1"/>
</dbReference>
<dbReference type="InterPro" id="IPR003439">
    <property type="entry name" value="ABC_transporter-like_ATP-bd"/>
</dbReference>
<feature type="transmembrane region" description="Helical" evidence="9">
    <location>
        <begin position="270"/>
        <end position="289"/>
    </location>
</feature>
<dbReference type="GO" id="GO:0005524">
    <property type="term" value="F:ATP binding"/>
    <property type="evidence" value="ECO:0007669"/>
    <property type="project" value="UniProtKB-KW"/>
</dbReference>
<dbReference type="STRING" id="1263868.RESH_04644"/>
<dbReference type="PROSITE" id="PS50893">
    <property type="entry name" value="ABC_TRANSPORTER_2"/>
    <property type="match status" value="1"/>
</dbReference>
<dbReference type="Pfam" id="PF00005">
    <property type="entry name" value="ABC_tran"/>
    <property type="match status" value="1"/>
</dbReference>
<evidence type="ECO:0000259" key="10">
    <source>
        <dbReference type="PROSITE" id="PS50893"/>
    </source>
</evidence>
<evidence type="ECO:0000256" key="1">
    <source>
        <dbReference type="ARBA" id="ARBA00004651"/>
    </source>
</evidence>
<dbReference type="InterPro" id="IPR027417">
    <property type="entry name" value="P-loop_NTPase"/>
</dbReference>
<proteinExistence type="predicted"/>
<keyword evidence="7 9" id="KW-1133">Transmembrane helix</keyword>
<keyword evidence="6 12" id="KW-0067">ATP-binding</keyword>
<dbReference type="PANTHER" id="PTHR24221:SF632">
    <property type="entry name" value="ATP-DEPENDENT LIPID A-CORE FLIPPASE"/>
    <property type="match status" value="1"/>
</dbReference>
<keyword evidence="3" id="KW-1003">Cell membrane</keyword>
<dbReference type="GO" id="GO:0034040">
    <property type="term" value="F:ATPase-coupled lipid transmembrane transporter activity"/>
    <property type="evidence" value="ECO:0007669"/>
    <property type="project" value="TreeGrafter"/>
</dbReference>
<dbReference type="InterPro" id="IPR036640">
    <property type="entry name" value="ABC1_TM_sf"/>
</dbReference>
<dbReference type="AlphaFoldDB" id="M5SAT4"/>
<evidence type="ECO:0000256" key="3">
    <source>
        <dbReference type="ARBA" id="ARBA00022475"/>
    </source>
</evidence>
<dbReference type="Gene3D" id="3.40.50.300">
    <property type="entry name" value="P-loop containing nucleotide triphosphate hydrolases"/>
    <property type="match status" value="1"/>
</dbReference>
<dbReference type="PROSITE" id="PS51257">
    <property type="entry name" value="PROKAR_LIPOPROTEIN"/>
    <property type="match status" value="1"/>
</dbReference>
<accession>M5SAT4</accession>
<evidence type="ECO:0000256" key="8">
    <source>
        <dbReference type="ARBA" id="ARBA00023136"/>
    </source>
</evidence>
<feature type="domain" description="ABC transmembrane type-1" evidence="11">
    <location>
        <begin position="26"/>
        <end position="326"/>
    </location>
</feature>
<dbReference type="InterPro" id="IPR011527">
    <property type="entry name" value="ABC1_TM_dom"/>
</dbReference>
<keyword evidence="4 9" id="KW-0812">Transmembrane</keyword>
<evidence type="ECO:0000313" key="12">
    <source>
        <dbReference type="EMBL" id="EMI24772.1"/>
    </source>
</evidence>
<keyword evidence="8 9" id="KW-0472">Membrane</keyword>
<keyword evidence="2" id="KW-0813">Transport</keyword>
<keyword evidence="5" id="KW-0547">Nucleotide-binding</keyword>
<dbReference type="OrthoDB" id="9770415at2"/>
<dbReference type="Proteomes" id="UP000011996">
    <property type="component" value="Unassembled WGS sequence"/>
</dbReference>